<name>A0A6J4J4Q3_9PROT</name>
<dbReference type="AlphaFoldDB" id="A0A6J4J4Q3"/>
<proteinExistence type="predicted"/>
<dbReference type="EMBL" id="CADCTG010000226">
    <property type="protein sequence ID" value="CAA9268235.1"/>
    <property type="molecule type" value="Genomic_DNA"/>
</dbReference>
<feature type="region of interest" description="Disordered" evidence="1">
    <location>
        <begin position="27"/>
        <end position="80"/>
    </location>
</feature>
<protein>
    <submittedName>
        <fullName evidence="2">Uncharacterized protein</fullName>
    </submittedName>
</protein>
<feature type="compositionally biased region" description="Basic and acidic residues" evidence="1">
    <location>
        <begin position="56"/>
        <end position="65"/>
    </location>
</feature>
<gene>
    <name evidence="2" type="ORF">AVDCRST_MAG08-3055</name>
</gene>
<accession>A0A6J4J4Q3</accession>
<evidence type="ECO:0000313" key="2">
    <source>
        <dbReference type="EMBL" id="CAA9268235.1"/>
    </source>
</evidence>
<organism evidence="2">
    <name type="scientific">uncultured Acetobacteraceae bacterium</name>
    <dbReference type="NCBI Taxonomy" id="169975"/>
    <lineage>
        <taxon>Bacteria</taxon>
        <taxon>Pseudomonadati</taxon>
        <taxon>Pseudomonadota</taxon>
        <taxon>Alphaproteobacteria</taxon>
        <taxon>Acetobacterales</taxon>
        <taxon>Acetobacteraceae</taxon>
        <taxon>environmental samples</taxon>
    </lineage>
</organism>
<evidence type="ECO:0000256" key="1">
    <source>
        <dbReference type="SAM" id="MobiDB-lite"/>
    </source>
</evidence>
<reference evidence="2" key="1">
    <citation type="submission" date="2020-02" db="EMBL/GenBank/DDBJ databases">
        <authorList>
            <person name="Meier V. D."/>
        </authorList>
    </citation>
    <scope>NUCLEOTIDE SEQUENCE</scope>
    <source>
        <strain evidence="2">AVDCRST_MAG08</strain>
    </source>
</reference>
<feature type="non-terminal residue" evidence="2">
    <location>
        <position position="80"/>
    </location>
</feature>
<feature type="non-terminal residue" evidence="2">
    <location>
        <position position="1"/>
    </location>
</feature>
<sequence>DRVGVAWHGRADRARAGPPRRLLAGVGAGRVARGEAGPGRAGPARPRLRGFPVPELGRDGSDSRAARPSGGARLHHDPII</sequence>